<dbReference type="EMBL" id="AKCV02000015">
    <property type="protein sequence ID" value="TMS58409.1"/>
    <property type="molecule type" value="Genomic_DNA"/>
</dbReference>
<sequence>MSSGQLVDTSGALRRFLALLRKEMRQMVRDRSNLAVGLLLPIGLILLFGYGLSFDVEHAPVAVVLEDRSPTARMVAESLDGSRYLAPVRVASMAEAHALMRAGKVDGIVRIPVDFSRRFNAGEGRVQLLLNGVDSTSAATVEGYVAGAVATQAQKQSDRSGNDAPLAGSVEVVQRMWFNEAGESRWYLVPGLIVLVLTLIGALLTSLLIAREWERGTLESLFVTPVRPLEIVLAKIAPYLLVGAVDLAMCLLAAHFLFHVPMRGSLALVVASSMLYLTVSLLLGLFLSGAMRNQFHAGQMASLVSFMPALMLSGFVFDLRNVPLVIQVVSQLLPATHFMVLVRTLFLAGDHWPTILRSTVVLSLYAVVLVFAARATVRKTLE</sequence>
<dbReference type="Proteomes" id="UP000004277">
    <property type="component" value="Unassembled WGS sequence"/>
</dbReference>
<keyword evidence="2" id="KW-1185">Reference proteome</keyword>
<organism evidence="1 2">
    <name type="scientific">Imbroritus primus</name>
    <dbReference type="NCBI Taxonomy" id="3058603"/>
    <lineage>
        <taxon>Bacteria</taxon>
        <taxon>Pseudomonadati</taxon>
        <taxon>Pseudomonadota</taxon>
        <taxon>Betaproteobacteria</taxon>
        <taxon>Burkholderiales</taxon>
        <taxon>Burkholderiaceae</taxon>
        <taxon>Imbroritus</taxon>
    </lineage>
</organism>
<accession>A0ACD3SQ47</accession>
<protein>
    <submittedName>
        <fullName evidence="1">ABC transporter permease</fullName>
    </submittedName>
</protein>
<proteinExistence type="predicted"/>
<gene>
    <name evidence="1" type="ORF">MW7_006635</name>
</gene>
<reference evidence="1" key="1">
    <citation type="submission" date="2019-05" db="EMBL/GenBank/DDBJ databases">
        <title>Revised genome assembly of Burkholderiaceae (previously Ralstonia) sp. PBA.</title>
        <authorList>
            <person name="Gan H.M."/>
        </authorList>
    </citation>
    <scope>NUCLEOTIDE SEQUENCE</scope>
    <source>
        <strain evidence="1">PBA</strain>
    </source>
</reference>
<comment type="caution">
    <text evidence="1">The sequence shown here is derived from an EMBL/GenBank/DDBJ whole genome shotgun (WGS) entry which is preliminary data.</text>
</comment>
<name>A0ACD3SQ47_9BURK</name>
<evidence type="ECO:0000313" key="1">
    <source>
        <dbReference type="EMBL" id="TMS58409.1"/>
    </source>
</evidence>
<evidence type="ECO:0000313" key="2">
    <source>
        <dbReference type="Proteomes" id="UP000004277"/>
    </source>
</evidence>